<reference evidence="10 11" key="1">
    <citation type="submission" date="2019-04" db="EMBL/GenBank/DDBJ databases">
        <title>Comparative genomics and transcriptomics to analyze fruiting body development in filamentous ascomycetes.</title>
        <authorList>
            <consortium name="DOE Joint Genome Institute"/>
            <person name="Lutkenhaus R."/>
            <person name="Traeger S."/>
            <person name="Breuer J."/>
            <person name="Kuo A."/>
            <person name="Lipzen A."/>
            <person name="Pangilinan J."/>
            <person name="Dilworth D."/>
            <person name="Sandor L."/>
            <person name="Poggeler S."/>
            <person name="Barry K."/>
            <person name="Grigoriev I.V."/>
            <person name="Nowrousian M."/>
        </authorList>
    </citation>
    <scope>NUCLEOTIDE SEQUENCE [LARGE SCALE GENOMIC DNA]</scope>
    <source>
        <strain evidence="10 11">CBS 389.68</strain>
    </source>
</reference>
<comment type="catalytic activity">
    <reaction evidence="6">
        <text>N(6)-[(R)-dihydrolipoyl]-L-lysyl-[protein] + acetyl-CoA = N(6)-[(R)-S(8)-acetyldihydrolipoyl]-L-lysyl-[protein] + CoA</text>
        <dbReference type="Rhea" id="RHEA:17017"/>
        <dbReference type="Rhea" id="RHEA-COMP:10475"/>
        <dbReference type="Rhea" id="RHEA-COMP:10478"/>
        <dbReference type="ChEBI" id="CHEBI:57287"/>
        <dbReference type="ChEBI" id="CHEBI:57288"/>
        <dbReference type="ChEBI" id="CHEBI:83100"/>
        <dbReference type="ChEBI" id="CHEBI:83111"/>
        <dbReference type="EC" id="2.3.1.12"/>
    </reaction>
</comment>
<dbReference type="InterPro" id="IPR011053">
    <property type="entry name" value="Single_hybrid_motif"/>
</dbReference>
<dbReference type="Pfam" id="PF00364">
    <property type="entry name" value="Biotin_lipoyl"/>
    <property type="match status" value="1"/>
</dbReference>
<dbReference type="STRING" id="341454.A0A4S2N6D8"/>
<dbReference type="InterPro" id="IPR003016">
    <property type="entry name" value="2-oxoA_DH_lipoyl-BS"/>
</dbReference>
<keyword evidence="3 6" id="KW-0450">Lipoyl</keyword>
<proteinExistence type="inferred from homology"/>
<evidence type="ECO:0000259" key="9">
    <source>
        <dbReference type="PROSITE" id="PS51826"/>
    </source>
</evidence>
<evidence type="ECO:0000256" key="5">
    <source>
        <dbReference type="ARBA" id="ARBA00023315"/>
    </source>
</evidence>
<gene>
    <name evidence="10" type="ORF">EX30DRAFT_392181</name>
</gene>
<comment type="subcellular location">
    <subcellularLocation>
        <location evidence="6">Mitochondrion</location>
    </subcellularLocation>
</comment>
<dbReference type="GO" id="GO:0004742">
    <property type="term" value="F:dihydrolipoyllysine-residue acetyltransferase activity"/>
    <property type="evidence" value="ECO:0007669"/>
    <property type="project" value="UniProtKB-UniRule"/>
</dbReference>
<dbReference type="GO" id="GO:0005739">
    <property type="term" value="C:mitochondrion"/>
    <property type="evidence" value="ECO:0007669"/>
    <property type="project" value="UniProtKB-SubCell"/>
</dbReference>
<dbReference type="InterPro" id="IPR036625">
    <property type="entry name" value="E3-bd_dom_sf"/>
</dbReference>
<protein>
    <recommendedName>
        <fullName evidence="6">Acetyltransferase component of pyruvate dehydrogenase complex</fullName>
        <ecNumber evidence="6">2.3.1.12</ecNumber>
    </recommendedName>
</protein>
<dbReference type="EC" id="2.3.1.12" evidence="6"/>
<dbReference type="FunFam" id="2.40.50.100:FF:000010">
    <property type="entry name" value="Acetyltransferase component of pyruvate dehydrogenase complex"/>
    <property type="match status" value="1"/>
</dbReference>
<dbReference type="PROSITE" id="PS00189">
    <property type="entry name" value="LIPOYL"/>
    <property type="match status" value="1"/>
</dbReference>
<organism evidence="10 11">
    <name type="scientific">Ascodesmis nigricans</name>
    <dbReference type="NCBI Taxonomy" id="341454"/>
    <lineage>
        <taxon>Eukaryota</taxon>
        <taxon>Fungi</taxon>
        <taxon>Dikarya</taxon>
        <taxon>Ascomycota</taxon>
        <taxon>Pezizomycotina</taxon>
        <taxon>Pezizomycetes</taxon>
        <taxon>Pezizales</taxon>
        <taxon>Ascodesmidaceae</taxon>
        <taxon>Ascodesmis</taxon>
    </lineage>
</organism>
<keyword evidence="5 6" id="KW-0012">Acyltransferase</keyword>
<feature type="compositionally biased region" description="Basic and acidic residues" evidence="7">
    <location>
        <begin position="121"/>
        <end position="133"/>
    </location>
</feature>
<keyword evidence="11" id="KW-1185">Reference proteome</keyword>
<dbReference type="GO" id="GO:0045254">
    <property type="term" value="C:pyruvate dehydrogenase complex"/>
    <property type="evidence" value="ECO:0007669"/>
    <property type="project" value="UniProtKB-UniRule"/>
</dbReference>
<accession>A0A4S2N6D8</accession>
<dbReference type="FunCoup" id="A0A4S2N6D8">
    <property type="interactions" value="1063"/>
</dbReference>
<comment type="cofactor">
    <cofactor evidence="6">
        <name>(R)-lipoate</name>
        <dbReference type="ChEBI" id="CHEBI:83088"/>
    </cofactor>
    <text evidence="6">Binds 1 lipoyl cofactor covalently.</text>
</comment>
<evidence type="ECO:0000256" key="1">
    <source>
        <dbReference type="ARBA" id="ARBA00007317"/>
    </source>
</evidence>
<dbReference type="PROSITE" id="PS50968">
    <property type="entry name" value="BIOTINYL_LIPOYL"/>
    <property type="match status" value="1"/>
</dbReference>
<dbReference type="PANTHER" id="PTHR23151:SF90">
    <property type="entry name" value="DIHYDROLIPOYLLYSINE-RESIDUE ACETYLTRANSFERASE COMPONENT OF PYRUVATE DEHYDROGENASE COMPLEX, MITOCHONDRIAL-RELATED"/>
    <property type="match status" value="1"/>
</dbReference>
<evidence type="ECO:0000256" key="7">
    <source>
        <dbReference type="SAM" id="MobiDB-lite"/>
    </source>
</evidence>
<dbReference type="InterPro" id="IPR006257">
    <property type="entry name" value="LAT1"/>
</dbReference>
<dbReference type="EMBL" id="ML220112">
    <property type="protein sequence ID" value="TGZ84763.1"/>
    <property type="molecule type" value="Genomic_DNA"/>
</dbReference>
<dbReference type="NCBIfam" id="TIGR01349">
    <property type="entry name" value="PDHac_trf_mito"/>
    <property type="match status" value="1"/>
</dbReference>
<evidence type="ECO:0000313" key="10">
    <source>
        <dbReference type="EMBL" id="TGZ84763.1"/>
    </source>
</evidence>
<dbReference type="GO" id="GO:0006086">
    <property type="term" value="P:pyruvate decarboxylation to acetyl-CoA"/>
    <property type="evidence" value="ECO:0007669"/>
    <property type="project" value="InterPro"/>
</dbReference>
<dbReference type="FunFam" id="3.30.559.10:FF:000003">
    <property type="entry name" value="Acetyltransferase component of pyruvate dehydrogenase complex"/>
    <property type="match status" value="1"/>
</dbReference>
<keyword evidence="2 6" id="KW-0808">Transferase</keyword>
<dbReference type="InterPro" id="IPR000089">
    <property type="entry name" value="Biotin_lipoyl"/>
</dbReference>
<dbReference type="InterPro" id="IPR045257">
    <property type="entry name" value="E2/Pdx1"/>
</dbReference>
<dbReference type="Gene3D" id="3.30.559.10">
    <property type="entry name" value="Chloramphenicol acetyltransferase-like domain"/>
    <property type="match status" value="1"/>
</dbReference>
<feature type="compositionally biased region" description="Polar residues" evidence="7">
    <location>
        <begin position="1"/>
        <end position="18"/>
    </location>
</feature>
<dbReference type="SUPFAM" id="SSF52777">
    <property type="entry name" value="CoA-dependent acyltransferases"/>
    <property type="match status" value="1"/>
</dbReference>
<dbReference type="Proteomes" id="UP000298138">
    <property type="component" value="Unassembled WGS sequence"/>
</dbReference>
<dbReference type="SUPFAM" id="SSF51230">
    <property type="entry name" value="Single hybrid motif"/>
    <property type="match status" value="1"/>
</dbReference>
<dbReference type="Pfam" id="PF02817">
    <property type="entry name" value="E3_binding"/>
    <property type="match status" value="1"/>
</dbReference>
<comment type="similarity">
    <text evidence="1 6">Belongs to the 2-oxoacid dehydrogenase family.</text>
</comment>
<feature type="region of interest" description="Disordered" evidence="7">
    <location>
        <begin position="1"/>
        <end position="21"/>
    </location>
</feature>
<dbReference type="CDD" id="cd06849">
    <property type="entry name" value="lipoyl_domain"/>
    <property type="match status" value="1"/>
</dbReference>
<evidence type="ECO:0000256" key="3">
    <source>
        <dbReference type="ARBA" id="ARBA00022823"/>
    </source>
</evidence>
<comment type="function">
    <text evidence="6">The pyruvate dehydrogenase complex catalyzes the overall conversion of pyruvate to acetyl-CoA and CO(2).</text>
</comment>
<dbReference type="PANTHER" id="PTHR23151">
    <property type="entry name" value="DIHYDROLIPOAMIDE ACETYL/SUCCINYL-TRANSFERASE-RELATED"/>
    <property type="match status" value="1"/>
</dbReference>
<dbReference type="InterPro" id="IPR001078">
    <property type="entry name" value="2-oxoacid_DH_actylTfrase"/>
</dbReference>
<dbReference type="OrthoDB" id="537444at2759"/>
<name>A0A4S2N6D8_9PEZI</name>
<feature type="compositionally biased region" description="Basic and acidic residues" evidence="7">
    <location>
        <begin position="84"/>
        <end position="114"/>
    </location>
</feature>
<feature type="domain" description="Lipoyl-binding" evidence="8">
    <location>
        <begin position="1"/>
        <end position="72"/>
    </location>
</feature>
<feature type="domain" description="Peripheral subunit-binding (PSBD)" evidence="9">
    <location>
        <begin position="143"/>
        <end position="180"/>
    </location>
</feature>
<keyword evidence="10" id="KW-0670">Pyruvate</keyword>
<evidence type="ECO:0000256" key="6">
    <source>
        <dbReference type="RuleBase" id="RU361137"/>
    </source>
</evidence>
<dbReference type="PROSITE" id="PS51826">
    <property type="entry name" value="PSBD"/>
    <property type="match status" value="1"/>
</dbReference>
<evidence type="ECO:0000313" key="11">
    <source>
        <dbReference type="Proteomes" id="UP000298138"/>
    </source>
</evidence>
<evidence type="ECO:0000259" key="8">
    <source>
        <dbReference type="PROSITE" id="PS50968"/>
    </source>
</evidence>
<dbReference type="AlphaFoldDB" id="A0A4S2N6D8"/>
<sequence>MPALSPTMTAGNIGTWQKQPGDAINPGDVLVEIETDKAQMDFEFQEEGILAKILKQSGEKDVAVGNPIAVIVEEGTDVEAFKEFTLEDAGGEKKPAAPPKEEKSEASEPPKEAEPTPTPKVEVEQPERTGRLETVLEREGRIPISPLAKQLALEKGIPVKNLKGTGEGGRITKKDVENYKPSAGVAGPAATVAAATSKDIELTSMRKTIATRLKESMNNSPHYYVQSSVSVSKLLKLRQALNSSANGAYKLSVNDFLIKAVAATLIKHPQVNSSYREAEGIIKQYSTADISVAVATPVGLMTPIVQAAHAKGLAAISSEVKELSVKARDGKLKPEQYQGGTFTISNMGMNPAVERFTAVINPPQAGILAVGTVKKVAVPAQDGGVEWDEQIVLSGSFDHRAVDGAVGGEFIKDLKKVIENPLELLL</sequence>
<dbReference type="InParanoid" id="A0A4S2N6D8"/>
<feature type="region of interest" description="Disordered" evidence="7">
    <location>
        <begin position="84"/>
        <end position="133"/>
    </location>
</feature>
<dbReference type="InterPro" id="IPR004167">
    <property type="entry name" value="PSBD"/>
</dbReference>
<dbReference type="Gene3D" id="4.10.320.10">
    <property type="entry name" value="E3-binding domain"/>
    <property type="match status" value="1"/>
</dbReference>
<keyword evidence="4" id="KW-0809">Transit peptide</keyword>
<dbReference type="Gene3D" id="2.40.50.100">
    <property type="match status" value="1"/>
</dbReference>
<dbReference type="SUPFAM" id="SSF47005">
    <property type="entry name" value="Peripheral subunit-binding domain of 2-oxo acid dehydrogenase complex"/>
    <property type="match status" value="1"/>
</dbReference>
<dbReference type="InterPro" id="IPR023213">
    <property type="entry name" value="CAT-like_dom_sf"/>
</dbReference>
<evidence type="ECO:0000256" key="4">
    <source>
        <dbReference type="ARBA" id="ARBA00022946"/>
    </source>
</evidence>
<dbReference type="Pfam" id="PF00198">
    <property type="entry name" value="2-oxoacid_dh"/>
    <property type="match status" value="1"/>
</dbReference>
<evidence type="ECO:0000256" key="2">
    <source>
        <dbReference type="ARBA" id="ARBA00022679"/>
    </source>
</evidence>